<dbReference type="EMBL" id="NAJP01000278">
    <property type="protein sequence ID" value="TKA22514.1"/>
    <property type="molecule type" value="Genomic_DNA"/>
</dbReference>
<feature type="region of interest" description="Disordered" evidence="1">
    <location>
        <begin position="247"/>
        <end position="289"/>
    </location>
</feature>
<gene>
    <name evidence="2" type="ORF">B0A54_18032</name>
</gene>
<evidence type="ECO:0000256" key="1">
    <source>
        <dbReference type="SAM" id="MobiDB-lite"/>
    </source>
</evidence>
<dbReference type="Proteomes" id="UP000310066">
    <property type="component" value="Unassembled WGS sequence"/>
</dbReference>
<organism evidence="2 3">
    <name type="scientific">Friedmanniomyces endolithicus</name>
    <dbReference type="NCBI Taxonomy" id="329885"/>
    <lineage>
        <taxon>Eukaryota</taxon>
        <taxon>Fungi</taxon>
        <taxon>Dikarya</taxon>
        <taxon>Ascomycota</taxon>
        <taxon>Pezizomycotina</taxon>
        <taxon>Dothideomycetes</taxon>
        <taxon>Dothideomycetidae</taxon>
        <taxon>Mycosphaerellales</taxon>
        <taxon>Teratosphaeriaceae</taxon>
        <taxon>Friedmanniomyces</taxon>
    </lineage>
</organism>
<protein>
    <submittedName>
        <fullName evidence="2">Uncharacterized protein</fullName>
    </submittedName>
</protein>
<accession>A0A4U0TKY1</accession>
<reference evidence="2 3" key="1">
    <citation type="submission" date="2017-03" db="EMBL/GenBank/DDBJ databases">
        <title>Genomes of endolithic fungi from Antarctica.</title>
        <authorList>
            <person name="Coleine C."/>
            <person name="Masonjones S."/>
            <person name="Stajich J.E."/>
        </authorList>
    </citation>
    <scope>NUCLEOTIDE SEQUENCE [LARGE SCALE GENOMIC DNA]</scope>
    <source>
        <strain evidence="2 3">CCFEE 5311</strain>
    </source>
</reference>
<feature type="compositionally biased region" description="Basic and acidic residues" evidence="1">
    <location>
        <begin position="9"/>
        <end position="20"/>
    </location>
</feature>
<evidence type="ECO:0000313" key="2">
    <source>
        <dbReference type="EMBL" id="TKA22514.1"/>
    </source>
</evidence>
<name>A0A4U0TKY1_9PEZI</name>
<dbReference type="OrthoDB" id="3931413at2759"/>
<feature type="region of interest" description="Disordered" evidence="1">
    <location>
        <begin position="1"/>
        <end position="40"/>
    </location>
</feature>
<feature type="region of interest" description="Disordered" evidence="1">
    <location>
        <begin position="390"/>
        <end position="419"/>
    </location>
</feature>
<feature type="region of interest" description="Disordered" evidence="1">
    <location>
        <begin position="328"/>
        <end position="364"/>
    </location>
</feature>
<evidence type="ECO:0000313" key="3">
    <source>
        <dbReference type="Proteomes" id="UP000310066"/>
    </source>
</evidence>
<comment type="caution">
    <text evidence="2">The sequence shown here is derived from an EMBL/GenBank/DDBJ whole genome shotgun (WGS) entry which is preliminary data.</text>
</comment>
<sequence length="558" mass="60999">MVENQALPQEREETTAELRRASRAHTSRKRENSSAETDIAVTGRSVEEHWAVCLQEFVADWGMMKDTDARSPGDSEMHDNLSYIPNESRGLNLPEYDGGVGAQNEARIMKPEGSNGDRSVLWKGPKPVNQALVMRRRLVTMSDIQSRLITGSATVWTISSGLTIVSLRATSTRPRAKLHWRRTIWQPNMLSLDDRGGAPASLLLDHSYHPWENFRAQMGLFRVQYMRITRMTILPANRHLRHQDPDYVAQSPWQRQQSRIHHLSSLQPAVSAAPQPFETPSPSAEPDETASIVCPAYSLSFSRAAAESSGVASPQPGLLPLSINTIGSPEDLSAPPTCAKSEAATGPTLPVAHPRAASNEEPITLSSNPRSILLLDDVPLATVTVRRNEDDGGAALRCKPPSPLTAVVSPPSEDDDETETETVRTKLDHVVKPAAVESDTDDGASSITNGPLSSLLAHKERCIRQTSIQQAPTPAILKTASRWYPHVVKRDRYAKGASQIERLGDAIRASYGNFGIDAQRLIIAPELQPSSPMSLSMSSAAKVGAKLSPRGMKMLQQR</sequence>
<proteinExistence type="predicted"/>
<dbReference type="AlphaFoldDB" id="A0A4U0TKY1"/>